<dbReference type="GO" id="GO:0003857">
    <property type="term" value="F:(3S)-3-hydroxyacyl-CoA dehydrogenase (NAD+) activity"/>
    <property type="evidence" value="ECO:0007669"/>
    <property type="project" value="TreeGrafter"/>
</dbReference>
<dbReference type="SUPFAM" id="SSF54637">
    <property type="entry name" value="Thioesterase/thiol ester dehydrase-isomerase"/>
    <property type="match status" value="2"/>
</dbReference>
<dbReference type="Pfam" id="PF22622">
    <property type="entry name" value="MFE-2_hydrat-2_N"/>
    <property type="match status" value="1"/>
</dbReference>
<reference evidence="3" key="2">
    <citation type="journal article" date="2020" name="Nat. Commun.">
        <title>Large-scale genome sequencing of mycorrhizal fungi provides insights into the early evolution of symbiotic traits.</title>
        <authorList>
            <person name="Miyauchi S."/>
            <person name="Kiss E."/>
            <person name="Kuo A."/>
            <person name="Drula E."/>
            <person name="Kohler A."/>
            <person name="Sanchez-Garcia M."/>
            <person name="Morin E."/>
            <person name="Andreopoulos B."/>
            <person name="Barry K.W."/>
            <person name="Bonito G."/>
            <person name="Buee M."/>
            <person name="Carver A."/>
            <person name="Chen C."/>
            <person name="Cichocki N."/>
            <person name="Clum A."/>
            <person name="Culley D."/>
            <person name="Crous P.W."/>
            <person name="Fauchery L."/>
            <person name="Girlanda M."/>
            <person name="Hayes R.D."/>
            <person name="Keri Z."/>
            <person name="LaButti K."/>
            <person name="Lipzen A."/>
            <person name="Lombard V."/>
            <person name="Magnuson J."/>
            <person name="Maillard F."/>
            <person name="Murat C."/>
            <person name="Nolan M."/>
            <person name="Ohm R.A."/>
            <person name="Pangilinan J."/>
            <person name="Pereira M.F."/>
            <person name="Perotto S."/>
            <person name="Peter M."/>
            <person name="Pfister S."/>
            <person name="Riley R."/>
            <person name="Sitrit Y."/>
            <person name="Stielow J.B."/>
            <person name="Szollosi G."/>
            <person name="Zifcakova L."/>
            <person name="Stursova M."/>
            <person name="Spatafora J.W."/>
            <person name="Tedersoo L."/>
            <person name="Vaario L.M."/>
            <person name="Yamada A."/>
            <person name="Yan M."/>
            <person name="Wang P."/>
            <person name="Xu J."/>
            <person name="Bruns T."/>
            <person name="Baldrian P."/>
            <person name="Vilgalys R."/>
            <person name="Dunand C."/>
            <person name="Henrissat B."/>
            <person name="Grigoriev I.V."/>
            <person name="Hibbett D."/>
            <person name="Nagy L.G."/>
            <person name="Martin F.M."/>
        </authorList>
    </citation>
    <scope>NUCLEOTIDE SEQUENCE</scope>
    <source>
        <strain evidence="3">BED1</strain>
    </source>
</reference>
<name>A0AAD4GMD8_BOLED</name>
<organism evidence="3 4">
    <name type="scientific">Boletus edulis BED1</name>
    <dbReference type="NCBI Taxonomy" id="1328754"/>
    <lineage>
        <taxon>Eukaryota</taxon>
        <taxon>Fungi</taxon>
        <taxon>Dikarya</taxon>
        <taxon>Basidiomycota</taxon>
        <taxon>Agaricomycotina</taxon>
        <taxon>Agaricomycetes</taxon>
        <taxon>Agaricomycetidae</taxon>
        <taxon>Boletales</taxon>
        <taxon>Boletineae</taxon>
        <taxon>Boletaceae</taxon>
        <taxon>Boletoideae</taxon>
        <taxon>Boletus</taxon>
    </lineage>
</organism>
<comment type="caution">
    <text evidence="3">The sequence shown here is derived from an EMBL/GenBank/DDBJ whole genome shotgun (WGS) entry which is preliminary data.</text>
</comment>
<evidence type="ECO:0000313" key="3">
    <source>
        <dbReference type="EMBL" id="KAF8452617.1"/>
    </source>
</evidence>
<dbReference type="EMBL" id="WHUW01000001">
    <property type="protein sequence ID" value="KAF8452617.1"/>
    <property type="molecule type" value="Genomic_DNA"/>
</dbReference>
<evidence type="ECO:0000259" key="1">
    <source>
        <dbReference type="Pfam" id="PF01575"/>
    </source>
</evidence>
<feature type="domain" description="Peroxisomal multifunctional enzyme type 2-like N-terminal" evidence="2">
    <location>
        <begin position="20"/>
        <end position="147"/>
    </location>
</feature>
<dbReference type="GO" id="GO:0005777">
    <property type="term" value="C:peroxisome"/>
    <property type="evidence" value="ECO:0007669"/>
    <property type="project" value="TreeGrafter"/>
</dbReference>
<feature type="domain" description="MaoC-like" evidence="1">
    <location>
        <begin position="179"/>
        <end position="290"/>
    </location>
</feature>
<dbReference type="InterPro" id="IPR002539">
    <property type="entry name" value="MaoC-like_dom"/>
</dbReference>
<dbReference type="GO" id="GO:0006635">
    <property type="term" value="P:fatty acid beta-oxidation"/>
    <property type="evidence" value="ECO:0007669"/>
    <property type="project" value="TreeGrafter"/>
</dbReference>
<keyword evidence="4" id="KW-1185">Reference proteome</keyword>
<reference evidence="3" key="1">
    <citation type="submission" date="2019-10" db="EMBL/GenBank/DDBJ databases">
        <authorList>
            <consortium name="DOE Joint Genome Institute"/>
            <person name="Kuo A."/>
            <person name="Miyauchi S."/>
            <person name="Kiss E."/>
            <person name="Drula E."/>
            <person name="Kohler A."/>
            <person name="Sanchez-Garcia M."/>
            <person name="Andreopoulos B."/>
            <person name="Barry K.W."/>
            <person name="Bonito G."/>
            <person name="Buee M."/>
            <person name="Carver A."/>
            <person name="Chen C."/>
            <person name="Cichocki N."/>
            <person name="Clum A."/>
            <person name="Culley D."/>
            <person name="Crous P.W."/>
            <person name="Fauchery L."/>
            <person name="Girlanda M."/>
            <person name="Hayes R."/>
            <person name="Keri Z."/>
            <person name="LaButti K."/>
            <person name="Lipzen A."/>
            <person name="Lombard V."/>
            <person name="Magnuson J."/>
            <person name="Maillard F."/>
            <person name="Morin E."/>
            <person name="Murat C."/>
            <person name="Nolan M."/>
            <person name="Ohm R."/>
            <person name="Pangilinan J."/>
            <person name="Pereira M."/>
            <person name="Perotto S."/>
            <person name="Peter M."/>
            <person name="Riley R."/>
            <person name="Sitrit Y."/>
            <person name="Stielow B."/>
            <person name="Szollosi G."/>
            <person name="Zifcakova L."/>
            <person name="Stursova M."/>
            <person name="Spatafora J.W."/>
            <person name="Tedersoo L."/>
            <person name="Vaario L.-M."/>
            <person name="Yamada A."/>
            <person name="Yan M."/>
            <person name="Wang P."/>
            <person name="Xu J."/>
            <person name="Bruns T."/>
            <person name="Baldrian P."/>
            <person name="Vilgalys R."/>
            <person name="Henrissat B."/>
            <person name="Grigoriev I.V."/>
            <person name="Hibbett D."/>
            <person name="Nagy L.G."/>
            <person name="Martin F.M."/>
        </authorList>
    </citation>
    <scope>NUCLEOTIDE SEQUENCE</scope>
    <source>
        <strain evidence="3">BED1</strain>
    </source>
</reference>
<dbReference type="InterPro" id="IPR029069">
    <property type="entry name" value="HotDog_dom_sf"/>
</dbReference>
<sequence length="312" mass="33595">MSYDLGKAVGHKSPDQPVSWTRKDILTYALGVGAKKNDLSLVYELDKAWTPLPTYPVVLGLKGDDTDVSLFASKLSADPVPGLPKLKSDRVVHATQSIAVLKDLPVASGPGWKLSGRICAVHENKSGIIIERESSLIDPHGTVYAKLFNSSFYLGAKANGDKFSKVIASAPQAKPIPKDRKPDWVIRDKTTPEQALIYRLSGDYNPLHIDPMVGKTLGFGDVILHGLSSFGFAARGLIQEVTKGDSRALKMFGVRFTSPVKPGDELETQAWEVGPGPNGTTEITFITKNVTSGKVALGNGVAFIKKAEKSKL</sequence>
<dbReference type="Proteomes" id="UP001194468">
    <property type="component" value="Unassembled WGS sequence"/>
</dbReference>
<dbReference type="PANTHER" id="PTHR13078">
    <property type="entry name" value="PEROXISOMAL MULTIFUNCTIONAL ENZYME TYPE 2-RELATED"/>
    <property type="match status" value="1"/>
</dbReference>
<dbReference type="Gene3D" id="3.10.129.10">
    <property type="entry name" value="Hotdog Thioesterase"/>
    <property type="match status" value="1"/>
</dbReference>
<dbReference type="CDD" id="cd03448">
    <property type="entry name" value="HDE_HSD"/>
    <property type="match status" value="1"/>
</dbReference>
<evidence type="ECO:0000313" key="4">
    <source>
        <dbReference type="Proteomes" id="UP001194468"/>
    </source>
</evidence>
<evidence type="ECO:0000259" key="2">
    <source>
        <dbReference type="Pfam" id="PF22622"/>
    </source>
</evidence>
<accession>A0AAD4GMD8</accession>
<dbReference type="Pfam" id="PF01575">
    <property type="entry name" value="MaoC_dehydratas"/>
    <property type="match status" value="1"/>
</dbReference>
<dbReference type="GO" id="GO:0044594">
    <property type="term" value="F:17-beta-hydroxysteroid dehydrogenase (NAD+) activity"/>
    <property type="evidence" value="ECO:0007669"/>
    <property type="project" value="TreeGrafter"/>
</dbReference>
<dbReference type="PANTHER" id="PTHR13078:SF57">
    <property type="entry name" value="DEHYDRATASE, PUTATIVE (AFU_ORTHOLOGUE AFUA_5G00640)-RELATED"/>
    <property type="match status" value="1"/>
</dbReference>
<dbReference type="GO" id="GO:0004300">
    <property type="term" value="F:enoyl-CoA hydratase activity"/>
    <property type="evidence" value="ECO:0007669"/>
    <property type="project" value="TreeGrafter"/>
</dbReference>
<dbReference type="AlphaFoldDB" id="A0AAD4GMD8"/>
<protein>
    <submittedName>
        <fullName evidence="3">MaoC like domain-containing protein</fullName>
    </submittedName>
</protein>
<dbReference type="InterPro" id="IPR054357">
    <property type="entry name" value="MFE-2_N"/>
</dbReference>
<gene>
    <name evidence="3" type="ORF">L210DRAFT_3519116</name>
</gene>
<proteinExistence type="predicted"/>